<protein>
    <submittedName>
        <fullName evidence="2">Uncharacterized protein</fullName>
    </submittedName>
</protein>
<evidence type="ECO:0000256" key="1">
    <source>
        <dbReference type="SAM" id="Phobius"/>
    </source>
</evidence>
<name>A0ABX8RF76_NOCIO</name>
<organism evidence="2 3">
    <name type="scientific">Nocardia iowensis</name>
    <dbReference type="NCBI Taxonomy" id="204891"/>
    <lineage>
        <taxon>Bacteria</taxon>
        <taxon>Bacillati</taxon>
        <taxon>Actinomycetota</taxon>
        <taxon>Actinomycetes</taxon>
        <taxon>Mycobacteriales</taxon>
        <taxon>Nocardiaceae</taxon>
        <taxon>Nocardia</taxon>
    </lineage>
</organism>
<evidence type="ECO:0000313" key="2">
    <source>
        <dbReference type="EMBL" id="QXN88254.1"/>
    </source>
</evidence>
<reference evidence="2 3" key="1">
    <citation type="submission" date="2021-07" db="EMBL/GenBank/DDBJ databases">
        <title>Whole Genome Sequence of Nocardia Iowensis.</title>
        <authorList>
            <person name="Lamm A."/>
            <person name="Collins-Fairclough A.M."/>
            <person name="Bunk B."/>
            <person name="Sproer C."/>
        </authorList>
    </citation>
    <scope>NUCLEOTIDE SEQUENCE [LARGE SCALE GENOMIC DNA]</scope>
    <source>
        <strain evidence="2 3">NRRL 5646</strain>
    </source>
</reference>
<keyword evidence="1" id="KW-0812">Transmembrane</keyword>
<dbReference type="Proteomes" id="UP000694257">
    <property type="component" value="Chromosome"/>
</dbReference>
<sequence length="294" mass="28780">MTSGDIAPRIARGARSFVVVSAFVPAAMLCAGRSDADATMPPWYGDLATGSAVPQDISTGSAIDGTPLALEPPIPLAAASGIRHLGDVTGPEAGGEIPAPATSPAVLGLDSGSLLTACAGSAVTGGALLLLGSATSSGVIGPGMLAPPWLAMVGSAGSVMVPPGIGSGFGSNGSSLGSAAVGSAVTGSAILTCLLALATVAPPPPTPAFPLLIPSPVPSPPLWPVAAPVVAPESSSTPAPFERTAAFPLTQEAAPTAEPFAWNILEIVVLLIVLVIIAYHGASEPNRKKVRSSP</sequence>
<evidence type="ECO:0000313" key="3">
    <source>
        <dbReference type="Proteomes" id="UP000694257"/>
    </source>
</evidence>
<dbReference type="RefSeq" id="WP_218469137.1">
    <property type="nucleotide sequence ID" value="NZ_BAABJN010000008.1"/>
</dbReference>
<proteinExistence type="predicted"/>
<gene>
    <name evidence="2" type="ORF">KV110_21865</name>
</gene>
<accession>A0ABX8RF76</accession>
<feature type="transmembrane region" description="Helical" evidence="1">
    <location>
        <begin position="260"/>
        <end position="282"/>
    </location>
</feature>
<keyword evidence="1" id="KW-0472">Membrane</keyword>
<keyword evidence="3" id="KW-1185">Reference proteome</keyword>
<keyword evidence="1" id="KW-1133">Transmembrane helix</keyword>
<dbReference type="EMBL" id="CP078145">
    <property type="protein sequence ID" value="QXN88254.1"/>
    <property type="molecule type" value="Genomic_DNA"/>
</dbReference>